<gene>
    <name evidence="4" type="ORF">JBS370_LOCUS342</name>
    <name evidence="3" type="ORF">JXQ802_LOCUS34022</name>
    <name evidence="2" type="ORF">ZHD862_LOCUS12842</name>
</gene>
<accession>A0A815JW02</accession>
<dbReference type="Proteomes" id="UP000663836">
    <property type="component" value="Unassembled WGS sequence"/>
</dbReference>
<dbReference type="Proteomes" id="UP000663870">
    <property type="component" value="Unassembled WGS sequence"/>
</dbReference>
<keyword evidence="5" id="KW-1185">Reference proteome</keyword>
<name>A0A815JW02_9BILA</name>
<reference evidence="3" key="1">
    <citation type="submission" date="2021-02" db="EMBL/GenBank/DDBJ databases">
        <authorList>
            <person name="Nowell W R."/>
        </authorList>
    </citation>
    <scope>NUCLEOTIDE SEQUENCE</scope>
</reference>
<evidence type="ECO:0000313" key="5">
    <source>
        <dbReference type="Proteomes" id="UP000663870"/>
    </source>
</evidence>
<sequence length="192" mass="21877">MRRKPVKDIIAESFVSDISDDIDPNETSSEPHWSYTDFDDNVSSSSSTNTEKTTLRQETFVRFISAKSKNGNVNRQSCSNDMFSDSDESYPLYESICNSTSSDFEDLSIQDEIIDQETLIDTQKMQDQQNTITNDNSNEPDKTSSISSDIEKMTMHEESTIKFVSSHLIRMSDIQQKKITYETSSDLTKVEV</sequence>
<comment type="caution">
    <text evidence="3">The sequence shown here is derived from an EMBL/GenBank/DDBJ whole genome shotgun (WGS) entry which is preliminary data.</text>
</comment>
<dbReference type="Proteomes" id="UP000663864">
    <property type="component" value="Unassembled WGS sequence"/>
</dbReference>
<protein>
    <submittedName>
        <fullName evidence="3">Uncharacterized protein</fullName>
    </submittedName>
</protein>
<evidence type="ECO:0000313" key="2">
    <source>
        <dbReference type="EMBL" id="CAF1007183.1"/>
    </source>
</evidence>
<evidence type="ECO:0000313" key="3">
    <source>
        <dbReference type="EMBL" id="CAF1387550.1"/>
    </source>
</evidence>
<dbReference type="AlphaFoldDB" id="A0A815JW02"/>
<feature type="region of interest" description="Disordered" evidence="1">
    <location>
        <begin position="15"/>
        <end position="54"/>
    </location>
</feature>
<proteinExistence type="predicted"/>
<evidence type="ECO:0000313" key="4">
    <source>
        <dbReference type="EMBL" id="CAF3530402.1"/>
    </source>
</evidence>
<dbReference type="EMBL" id="CAJNOT010000514">
    <property type="protein sequence ID" value="CAF1007183.1"/>
    <property type="molecule type" value="Genomic_DNA"/>
</dbReference>
<dbReference type="EMBL" id="CAJOBD010000008">
    <property type="protein sequence ID" value="CAF3530402.1"/>
    <property type="molecule type" value="Genomic_DNA"/>
</dbReference>
<feature type="region of interest" description="Disordered" evidence="1">
    <location>
        <begin position="124"/>
        <end position="148"/>
    </location>
</feature>
<dbReference type="EMBL" id="CAJNOL010001593">
    <property type="protein sequence ID" value="CAF1387550.1"/>
    <property type="molecule type" value="Genomic_DNA"/>
</dbReference>
<evidence type="ECO:0000256" key="1">
    <source>
        <dbReference type="SAM" id="MobiDB-lite"/>
    </source>
</evidence>
<organism evidence="3 5">
    <name type="scientific">Rotaria sordida</name>
    <dbReference type="NCBI Taxonomy" id="392033"/>
    <lineage>
        <taxon>Eukaryota</taxon>
        <taxon>Metazoa</taxon>
        <taxon>Spiralia</taxon>
        <taxon>Gnathifera</taxon>
        <taxon>Rotifera</taxon>
        <taxon>Eurotatoria</taxon>
        <taxon>Bdelloidea</taxon>
        <taxon>Philodinida</taxon>
        <taxon>Philodinidae</taxon>
        <taxon>Rotaria</taxon>
    </lineage>
</organism>